<dbReference type="PANTHER" id="PTHR30154">
    <property type="entry name" value="LEUCINE-RESPONSIVE REGULATORY PROTEIN"/>
    <property type="match status" value="1"/>
</dbReference>
<evidence type="ECO:0000313" key="5">
    <source>
        <dbReference type="EMBL" id="EEO27756.1"/>
    </source>
</evidence>
<name>C3X3H0_9BURK</name>
<dbReference type="InterPro" id="IPR019887">
    <property type="entry name" value="Tscrpt_reg_AsnC/Lrp_C"/>
</dbReference>
<dbReference type="GO" id="GO:0005829">
    <property type="term" value="C:cytosol"/>
    <property type="evidence" value="ECO:0007669"/>
    <property type="project" value="TreeGrafter"/>
</dbReference>
<dbReference type="CDD" id="cd00090">
    <property type="entry name" value="HTH_ARSR"/>
    <property type="match status" value="1"/>
</dbReference>
<dbReference type="PROSITE" id="PS50956">
    <property type="entry name" value="HTH_ASNC_2"/>
    <property type="match status" value="1"/>
</dbReference>
<dbReference type="RefSeq" id="WP_005876971.1">
    <property type="nucleotide sequence ID" value="NZ_CABMNL010000001.1"/>
</dbReference>
<comment type="caution">
    <text evidence="5">The sequence shown here is derived from an EMBL/GenBank/DDBJ whole genome shotgun (WGS) entry which is preliminary data.</text>
</comment>
<dbReference type="Gene3D" id="1.10.10.10">
    <property type="entry name" value="Winged helix-like DNA-binding domain superfamily/Winged helix DNA-binding domain"/>
    <property type="match status" value="1"/>
</dbReference>
<dbReference type="PANTHER" id="PTHR30154:SF34">
    <property type="entry name" value="TRANSCRIPTIONAL REGULATOR AZLB"/>
    <property type="match status" value="1"/>
</dbReference>
<evidence type="ECO:0000256" key="2">
    <source>
        <dbReference type="ARBA" id="ARBA00023125"/>
    </source>
</evidence>
<dbReference type="HOGENOM" id="CLU_091233_0_0_4"/>
<evidence type="ECO:0000256" key="1">
    <source>
        <dbReference type="ARBA" id="ARBA00023015"/>
    </source>
</evidence>
<dbReference type="eggNOG" id="COG1522">
    <property type="taxonomic scope" value="Bacteria"/>
</dbReference>
<dbReference type="Gene3D" id="3.30.70.920">
    <property type="match status" value="1"/>
</dbReference>
<dbReference type="PRINTS" id="PR00033">
    <property type="entry name" value="HTHASNC"/>
</dbReference>
<dbReference type="SUPFAM" id="SSF54909">
    <property type="entry name" value="Dimeric alpha+beta barrel"/>
    <property type="match status" value="1"/>
</dbReference>
<dbReference type="InterPro" id="IPR036388">
    <property type="entry name" value="WH-like_DNA-bd_sf"/>
</dbReference>
<dbReference type="InterPro" id="IPR036390">
    <property type="entry name" value="WH_DNA-bd_sf"/>
</dbReference>
<evidence type="ECO:0000313" key="6">
    <source>
        <dbReference type="Proteomes" id="UP000003973"/>
    </source>
</evidence>
<dbReference type="Pfam" id="PF13412">
    <property type="entry name" value="HTH_24"/>
    <property type="match status" value="1"/>
</dbReference>
<dbReference type="SUPFAM" id="SSF46785">
    <property type="entry name" value="Winged helix' DNA-binding domain"/>
    <property type="match status" value="1"/>
</dbReference>
<proteinExistence type="predicted"/>
<dbReference type="Pfam" id="PF01037">
    <property type="entry name" value="AsnC_trans_reg"/>
    <property type="match status" value="1"/>
</dbReference>
<dbReference type="EMBL" id="ACDP02000021">
    <property type="protein sequence ID" value="EEO27756.1"/>
    <property type="molecule type" value="Genomic_DNA"/>
</dbReference>
<organism evidence="5 6">
    <name type="scientific">Oxalobacter paraformigenes</name>
    <dbReference type="NCBI Taxonomy" id="556268"/>
    <lineage>
        <taxon>Bacteria</taxon>
        <taxon>Pseudomonadati</taxon>
        <taxon>Pseudomonadota</taxon>
        <taxon>Betaproteobacteria</taxon>
        <taxon>Burkholderiales</taxon>
        <taxon>Oxalobacteraceae</taxon>
        <taxon>Oxalobacter</taxon>
    </lineage>
</organism>
<dbReference type="AlphaFoldDB" id="C3X3H0"/>
<dbReference type="Proteomes" id="UP000003973">
    <property type="component" value="Unassembled WGS sequence"/>
</dbReference>
<sequence length="157" mass="18124">MTRLDKTDRLILEALQNDAKINMKALASRLHLSKTPIYERIRRLEEEGIIKRYVALVDPQKIGLPLVVFCNVTLSVHDDGHIRQFREAIRDVDEVMECYSIGGIHDFFLKVVVKDLQAYDRFVFEKLTRIKGIAKMQSSFVLSEIKHTTALKPVNLD</sequence>
<dbReference type="InterPro" id="IPR000485">
    <property type="entry name" value="AsnC-type_HTH_dom"/>
</dbReference>
<dbReference type="InterPro" id="IPR019888">
    <property type="entry name" value="Tscrpt_reg_AsnC-like"/>
</dbReference>
<feature type="domain" description="HTH asnC-type" evidence="4">
    <location>
        <begin position="4"/>
        <end position="65"/>
    </location>
</feature>
<dbReference type="GO" id="GO:0043200">
    <property type="term" value="P:response to amino acid"/>
    <property type="evidence" value="ECO:0007669"/>
    <property type="project" value="TreeGrafter"/>
</dbReference>
<dbReference type="SMART" id="SM00344">
    <property type="entry name" value="HTH_ASNC"/>
    <property type="match status" value="1"/>
</dbReference>
<gene>
    <name evidence="5" type="ORF">OFAG_00909</name>
</gene>
<keyword evidence="1" id="KW-0805">Transcription regulation</keyword>
<keyword evidence="3" id="KW-0804">Transcription</keyword>
<keyword evidence="6" id="KW-1185">Reference proteome</keyword>
<dbReference type="InterPro" id="IPR011991">
    <property type="entry name" value="ArsR-like_HTH"/>
</dbReference>
<accession>C3X3H0</accession>
<evidence type="ECO:0000259" key="4">
    <source>
        <dbReference type="PROSITE" id="PS50956"/>
    </source>
</evidence>
<evidence type="ECO:0000256" key="3">
    <source>
        <dbReference type="ARBA" id="ARBA00023163"/>
    </source>
</evidence>
<dbReference type="InterPro" id="IPR011008">
    <property type="entry name" value="Dimeric_a/b-barrel"/>
</dbReference>
<keyword evidence="2" id="KW-0238">DNA-binding</keyword>
<dbReference type="GO" id="GO:0043565">
    <property type="term" value="F:sequence-specific DNA binding"/>
    <property type="evidence" value="ECO:0007669"/>
    <property type="project" value="InterPro"/>
</dbReference>
<protein>
    <recommendedName>
        <fullName evidence="4">HTH asnC-type domain-containing protein</fullName>
    </recommendedName>
</protein>
<dbReference type="GO" id="GO:0006355">
    <property type="term" value="P:regulation of DNA-templated transcription"/>
    <property type="evidence" value="ECO:0007669"/>
    <property type="project" value="UniProtKB-ARBA"/>
</dbReference>
<reference evidence="5" key="1">
    <citation type="submission" date="2011-10" db="EMBL/GenBank/DDBJ databases">
        <title>The Genome Sequence of Oxalobacter formigenes HOxBLS.</title>
        <authorList>
            <consortium name="The Broad Institute Genome Sequencing Platform"/>
            <person name="Earl A."/>
            <person name="Ward D."/>
            <person name="Feldgarden M."/>
            <person name="Gevers D."/>
            <person name="Allison M.J."/>
            <person name="Humphrey S."/>
            <person name="Young S.K."/>
            <person name="Zeng Q."/>
            <person name="Gargeya S."/>
            <person name="Fitzgerald M."/>
            <person name="Haas B."/>
            <person name="Abouelleil A."/>
            <person name="Alvarado L."/>
            <person name="Arachchi H.M."/>
            <person name="Berlin A."/>
            <person name="Brown A."/>
            <person name="Chapman S.B."/>
            <person name="Chen Z."/>
            <person name="Dunbar C."/>
            <person name="Freedman E."/>
            <person name="Gearin G."/>
            <person name="Goldberg J."/>
            <person name="Griggs A."/>
            <person name="Gujja S."/>
            <person name="Heiman D."/>
            <person name="Howarth C."/>
            <person name="Larson L."/>
            <person name="Lui A."/>
            <person name="MacDonald P.J.P."/>
            <person name="Montmayeur A."/>
            <person name="Murphy C."/>
            <person name="Neiman D."/>
            <person name="Pearson M."/>
            <person name="Priest M."/>
            <person name="Roberts A."/>
            <person name="Saif S."/>
            <person name="Shea T."/>
            <person name="Shenoy N."/>
            <person name="Sisk P."/>
            <person name="Stolte C."/>
            <person name="Sykes S."/>
            <person name="Wortman J."/>
            <person name="Nusbaum C."/>
            <person name="Birren B."/>
        </authorList>
    </citation>
    <scope>NUCLEOTIDE SEQUENCE [LARGE SCALE GENOMIC DNA]</scope>
    <source>
        <strain evidence="5">HOxBLS</strain>
    </source>
</reference>